<sequence>MTKIICLSPEWILLYVSCLTGKTIQFPYLGGQRMKILIVDNEERMCKLIKGALELASLTADMAFSGAEAIEKLNRDAFDLVITDLKMEPVDGMQVLEYIRRHSPGTETIMMTAYATQDTALEAMQKGANDYLIKPFKMDELILRVKRIMRQKELEQENRRLRQRQSAPVEFPGIVGKSKKMQEVFRLIQQVSASDAAVHIRGESGTGKELVARAIHNAGARKEHPFVAVNCAALPENLLESELFGYEPGAFTGANKRKAGLFEQAQNGTVFLDEIGDLPLSLQAKLLRVLQNNEITHLGGSKPIKVNFRLITATHRNLEEMIEQQQFRSDLYYRINIFPIHLPPLRERKEDIPELIQYFLQRYPEKSLSLKARQKLMAYDYPGNVRELENVLVRAAIVSDAVIEDVDLPQAGAAPQGDVIRTMEIPDEGIVLDELERRLIESALRKAGGNKTRAAELLGITRRRLYSMMERFGIKND</sequence>
<keyword evidence="5" id="KW-0804">Transcription</keyword>
<dbReference type="PANTHER" id="PTHR32071:SF113">
    <property type="entry name" value="ALGINATE BIOSYNTHESIS TRANSCRIPTIONAL REGULATORY PROTEIN ALGB"/>
    <property type="match status" value="1"/>
</dbReference>
<dbReference type="SUPFAM" id="SSF46689">
    <property type="entry name" value="Homeodomain-like"/>
    <property type="match status" value="1"/>
</dbReference>
<dbReference type="InterPro" id="IPR027417">
    <property type="entry name" value="P-loop_NTPase"/>
</dbReference>
<evidence type="ECO:0000256" key="4">
    <source>
        <dbReference type="ARBA" id="ARBA00023125"/>
    </source>
</evidence>
<keyword evidence="3" id="KW-0805">Transcription regulation</keyword>
<dbReference type="Pfam" id="PF00158">
    <property type="entry name" value="Sigma54_activat"/>
    <property type="match status" value="1"/>
</dbReference>
<dbReference type="SUPFAM" id="SSF52540">
    <property type="entry name" value="P-loop containing nucleoside triphosphate hydrolases"/>
    <property type="match status" value="1"/>
</dbReference>
<dbReference type="Gene3D" id="1.10.8.60">
    <property type="match status" value="1"/>
</dbReference>
<dbReference type="InterPro" id="IPR058031">
    <property type="entry name" value="AAA_lid_NorR"/>
</dbReference>
<evidence type="ECO:0000259" key="7">
    <source>
        <dbReference type="PROSITE" id="PS50045"/>
    </source>
</evidence>
<keyword evidence="4" id="KW-0238">DNA-binding</keyword>
<dbReference type="SMART" id="SM00382">
    <property type="entry name" value="AAA"/>
    <property type="match status" value="1"/>
</dbReference>
<gene>
    <name evidence="9" type="ORF">ENJ89_04555</name>
</gene>
<dbReference type="PROSITE" id="PS00676">
    <property type="entry name" value="SIGMA54_INTERACT_2"/>
    <property type="match status" value="1"/>
</dbReference>
<dbReference type="Pfam" id="PF25601">
    <property type="entry name" value="AAA_lid_14"/>
    <property type="match status" value="1"/>
</dbReference>
<name>A0A7V5PNN4_CALAY</name>
<keyword evidence="2" id="KW-0067">ATP-binding</keyword>
<dbReference type="InterPro" id="IPR009057">
    <property type="entry name" value="Homeodomain-like_sf"/>
</dbReference>
<dbReference type="Gene3D" id="3.40.50.2300">
    <property type="match status" value="1"/>
</dbReference>
<dbReference type="InterPro" id="IPR025944">
    <property type="entry name" value="Sigma_54_int_dom_CS"/>
</dbReference>
<evidence type="ECO:0000256" key="3">
    <source>
        <dbReference type="ARBA" id="ARBA00023015"/>
    </source>
</evidence>
<dbReference type="Gene3D" id="3.40.50.300">
    <property type="entry name" value="P-loop containing nucleotide triphosphate hydrolases"/>
    <property type="match status" value="1"/>
</dbReference>
<dbReference type="InterPro" id="IPR002197">
    <property type="entry name" value="HTH_Fis"/>
</dbReference>
<feature type="modified residue" description="4-aspartylphosphate" evidence="6">
    <location>
        <position position="84"/>
    </location>
</feature>
<dbReference type="InterPro" id="IPR002078">
    <property type="entry name" value="Sigma_54_int"/>
</dbReference>
<dbReference type="CDD" id="cd00009">
    <property type="entry name" value="AAA"/>
    <property type="match status" value="1"/>
</dbReference>
<keyword evidence="1" id="KW-0547">Nucleotide-binding</keyword>
<accession>A0A7V5PNN4</accession>
<dbReference type="GO" id="GO:0043565">
    <property type="term" value="F:sequence-specific DNA binding"/>
    <property type="evidence" value="ECO:0007669"/>
    <property type="project" value="InterPro"/>
</dbReference>
<dbReference type="Pfam" id="PF00072">
    <property type="entry name" value="Response_reg"/>
    <property type="match status" value="1"/>
</dbReference>
<protein>
    <submittedName>
        <fullName evidence="9">Sigma-54-dependent Fis family transcriptional regulator</fullName>
    </submittedName>
</protein>
<dbReference type="Proteomes" id="UP000886124">
    <property type="component" value="Unassembled WGS sequence"/>
</dbReference>
<evidence type="ECO:0000256" key="5">
    <source>
        <dbReference type="ARBA" id="ARBA00023163"/>
    </source>
</evidence>
<feature type="domain" description="Sigma-54 factor interaction" evidence="7">
    <location>
        <begin position="174"/>
        <end position="397"/>
    </location>
</feature>
<dbReference type="GO" id="GO:0006355">
    <property type="term" value="P:regulation of DNA-templated transcription"/>
    <property type="evidence" value="ECO:0007669"/>
    <property type="project" value="InterPro"/>
</dbReference>
<organism evidence="9">
    <name type="scientific">Caldithrix abyssi</name>
    <dbReference type="NCBI Taxonomy" id="187145"/>
    <lineage>
        <taxon>Bacteria</taxon>
        <taxon>Pseudomonadati</taxon>
        <taxon>Calditrichota</taxon>
        <taxon>Calditrichia</taxon>
        <taxon>Calditrichales</taxon>
        <taxon>Calditrichaceae</taxon>
        <taxon>Caldithrix</taxon>
    </lineage>
</organism>
<dbReference type="InterPro" id="IPR025943">
    <property type="entry name" value="Sigma_54_int_dom_ATP-bd_2"/>
</dbReference>
<reference evidence="9" key="1">
    <citation type="journal article" date="2020" name="mSystems">
        <title>Genome- and Community-Level Interaction Insights into Carbon Utilization and Element Cycling Functions of Hydrothermarchaeota in Hydrothermal Sediment.</title>
        <authorList>
            <person name="Zhou Z."/>
            <person name="Liu Y."/>
            <person name="Xu W."/>
            <person name="Pan J."/>
            <person name="Luo Z.H."/>
            <person name="Li M."/>
        </authorList>
    </citation>
    <scope>NUCLEOTIDE SEQUENCE [LARGE SCALE GENOMIC DNA]</scope>
    <source>
        <strain evidence="9">HyVt-527</strain>
    </source>
</reference>
<dbReference type="SMART" id="SM00448">
    <property type="entry name" value="REC"/>
    <property type="match status" value="1"/>
</dbReference>
<dbReference type="FunFam" id="3.40.50.300:FF:000006">
    <property type="entry name" value="DNA-binding transcriptional regulator NtrC"/>
    <property type="match status" value="1"/>
</dbReference>
<dbReference type="PROSITE" id="PS00688">
    <property type="entry name" value="SIGMA54_INTERACT_3"/>
    <property type="match status" value="1"/>
</dbReference>
<evidence type="ECO:0000256" key="2">
    <source>
        <dbReference type="ARBA" id="ARBA00022840"/>
    </source>
</evidence>
<dbReference type="PROSITE" id="PS50045">
    <property type="entry name" value="SIGMA54_INTERACT_4"/>
    <property type="match status" value="1"/>
</dbReference>
<dbReference type="EMBL" id="DROD01000309">
    <property type="protein sequence ID" value="HHJ52444.1"/>
    <property type="molecule type" value="Genomic_DNA"/>
</dbReference>
<dbReference type="SUPFAM" id="SSF52172">
    <property type="entry name" value="CheY-like"/>
    <property type="match status" value="1"/>
</dbReference>
<dbReference type="Pfam" id="PF02954">
    <property type="entry name" value="HTH_8"/>
    <property type="match status" value="1"/>
</dbReference>
<dbReference type="GO" id="GO:0005524">
    <property type="term" value="F:ATP binding"/>
    <property type="evidence" value="ECO:0007669"/>
    <property type="project" value="UniProtKB-KW"/>
</dbReference>
<dbReference type="PROSITE" id="PS50110">
    <property type="entry name" value="RESPONSE_REGULATORY"/>
    <property type="match status" value="1"/>
</dbReference>
<evidence type="ECO:0000259" key="8">
    <source>
        <dbReference type="PROSITE" id="PS50110"/>
    </source>
</evidence>
<dbReference type="Gene3D" id="1.10.10.60">
    <property type="entry name" value="Homeodomain-like"/>
    <property type="match status" value="1"/>
</dbReference>
<dbReference type="GO" id="GO:0000160">
    <property type="term" value="P:phosphorelay signal transduction system"/>
    <property type="evidence" value="ECO:0007669"/>
    <property type="project" value="InterPro"/>
</dbReference>
<dbReference type="InterPro" id="IPR001789">
    <property type="entry name" value="Sig_transdc_resp-reg_receiver"/>
</dbReference>
<evidence type="ECO:0000313" key="9">
    <source>
        <dbReference type="EMBL" id="HHJ52444.1"/>
    </source>
</evidence>
<dbReference type="PRINTS" id="PR01590">
    <property type="entry name" value="HTHFIS"/>
</dbReference>
<dbReference type="InterPro" id="IPR003593">
    <property type="entry name" value="AAA+_ATPase"/>
</dbReference>
<evidence type="ECO:0000256" key="1">
    <source>
        <dbReference type="ARBA" id="ARBA00022741"/>
    </source>
</evidence>
<evidence type="ECO:0000256" key="6">
    <source>
        <dbReference type="PROSITE-ProRule" id="PRU00169"/>
    </source>
</evidence>
<dbReference type="AlphaFoldDB" id="A0A7V5PNN4"/>
<comment type="caution">
    <text evidence="9">The sequence shown here is derived from an EMBL/GenBank/DDBJ whole genome shotgun (WGS) entry which is preliminary data.</text>
</comment>
<dbReference type="InterPro" id="IPR011006">
    <property type="entry name" value="CheY-like_superfamily"/>
</dbReference>
<dbReference type="PANTHER" id="PTHR32071">
    <property type="entry name" value="TRANSCRIPTIONAL REGULATORY PROTEIN"/>
    <property type="match status" value="1"/>
</dbReference>
<feature type="domain" description="Response regulatory" evidence="8">
    <location>
        <begin position="35"/>
        <end position="149"/>
    </location>
</feature>
<keyword evidence="6" id="KW-0597">Phosphoprotein</keyword>
<proteinExistence type="predicted"/>